<name>T0SCH5_SAPDV</name>
<dbReference type="AlphaFoldDB" id="T0SCH5"/>
<keyword evidence="2" id="KW-0040">ANK repeat</keyword>
<evidence type="ECO:0000313" key="4">
    <source>
        <dbReference type="Proteomes" id="UP000030762"/>
    </source>
</evidence>
<evidence type="ECO:0000256" key="2">
    <source>
        <dbReference type="ARBA" id="ARBA00023043"/>
    </source>
</evidence>
<reference evidence="3 4" key="1">
    <citation type="submission" date="2012-04" db="EMBL/GenBank/DDBJ databases">
        <title>The Genome Sequence of Saprolegnia declina VS20.</title>
        <authorList>
            <consortium name="The Broad Institute Genome Sequencing Platform"/>
            <person name="Russ C."/>
            <person name="Nusbaum C."/>
            <person name="Tyler B."/>
            <person name="van West P."/>
            <person name="Dieguez-Uribeondo J."/>
            <person name="de Bruijn I."/>
            <person name="Tripathy S."/>
            <person name="Jiang R."/>
            <person name="Young S.K."/>
            <person name="Zeng Q."/>
            <person name="Gargeya S."/>
            <person name="Fitzgerald M."/>
            <person name="Haas B."/>
            <person name="Abouelleil A."/>
            <person name="Alvarado L."/>
            <person name="Arachchi H.M."/>
            <person name="Berlin A."/>
            <person name="Chapman S.B."/>
            <person name="Goldberg J."/>
            <person name="Griggs A."/>
            <person name="Gujja S."/>
            <person name="Hansen M."/>
            <person name="Howarth C."/>
            <person name="Imamovic A."/>
            <person name="Larimer J."/>
            <person name="McCowen C."/>
            <person name="Montmayeur A."/>
            <person name="Murphy C."/>
            <person name="Neiman D."/>
            <person name="Pearson M."/>
            <person name="Priest M."/>
            <person name="Roberts A."/>
            <person name="Saif S."/>
            <person name="Shea T."/>
            <person name="Sisk P."/>
            <person name="Sykes S."/>
            <person name="Wortman J."/>
            <person name="Nusbaum C."/>
            <person name="Birren B."/>
        </authorList>
    </citation>
    <scope>NUCLEOTIDE SEQUENCE [LARGE SCALE GENOMIC DNA]</scope>
    <source>
        <strain evidence="3 4">VS20</strain>
    </source>
</reference>
<gene>
    <name evidence="3" type="ORF">SDRG_02393</name>
</gene>
<dbReference type="PANTHER" id="PTHR24198:SF165">
    <property type="entry name" value="ANKYRIN REPEAT-CONTAINING PROTEIN-RELATED"/>
    <property type="match status" value="1"/>
</dbReference>
<dbReference type="GeneID" id="19943120"/>
<organism evidence="3 4">
    <name type="scientific">Saprolegnia diclina (strain VS20)</name>
    <dbReference type="NCBI Taxonomy" id="1156394"/>
    <lineage>
        <taxon>Eukaryota</taxon>
        <taxon>Sar</taxon>
        <taxon>Stramenopiles</taxon>
        <taxon>Oomycota</taxon>
        <taxon>Saprolegniomycetes</taxon>
        <taxon>Saprolegniales</taxon>
        <taxon>Saprolegniaceae</taxon>
        <taxon>Saprolegnia</taxon>
    </lineage>
</organism>
<proteinExistence type="predicted"/>
<keyword evidence="1" id="KW-0677">Repeat</keyword>
<dbReference type="Proteomes" id="UP000030762">
    <property type="component" value="Unassembled WGS sequence"/>
</dbReference>
<dbReference type="eggNOG" id="KOG0504">
    <property type="taxonomic scope" value="Eukaryota"/>
</dbReference>
<dbReference type="InterPro" id="IPR002110">
    <property type="entry name" value="Ankyrin_rpt"/>
</dbReference>
<dbReference type="PANTHER" id="PTHR24198">
    <property type="entry name" value="ANKYRIN REPEAT AND PROTEIN KINASE DOMAIN-CONTAINING PROTEIN"/>
    <property type="match status" value="1"/>
</dbReference>
<dbReference type="VEuPathDB" id="FungiDB:SDRG_02393"/>
<dbReference type="RefSeq" id="XP_008606201.1">
    <property type="nucleotide sequence ID" value="XM_008607979.1"/>
</dbReference>
<dbReference type="SMART" id="SM00248">
    <property type="entry name" value="ANK"/>
    <property type="match status" value="6"/>
</dbReference>
<dbReference type="InterPro" id="IPR036770">
    <property type="entry name" value="Ankyrin_rpt-contain_sf"/>
</dbReference>
<protein>
    <submittedName>
        <fullName evidence="3">Uncharacterized protein</fullName>
    </submittedName>
</protein>
<dbReference type="SUPFAM" id="SSF48403">
    <property type="entry name" value="Ankyrin repeat"/>
    <property type="match status" value="1"/>
</dbReference>
<dbReference type="Pfam" id="PF12796">
    <property type="entry name" value="Ank_2"/>
    <property type="match status" value="1"/>
</dbReference>
<dbReference type="Gene3D" id="1.25.40.20">
    <property type="entry name" value="Ankyrin repeat-containing domain"/>
    <property type="match status" value="2"/>
</dbReference>
<evidence type="ECO:0000256" key="1">
    <source>
        <dbReference type="ARBA" id="ARBA00022737"/>
    </source>
</evidence>
<sequence>MEGALRGAWDDVLGVLTSVDDYDLAETSPTGETLLQLACAANAIAVVRHLCTHPRCHEVVNAARNDTRPALLSAVLAGATEIVSMLLATFGEDLDLNVSHSGPFEDAEQWPLMAAIDTKHVKIALLLLDQPSIDINRRRATDSTAYYVACILDLVPVVERMLALPALTRDVMTKRGSTPFTGACRRAAWSTARVLLREHAIADINAQDPEGRTGFLWTCYHGNLDLVEVLLEVVDVTRACHRHWTALDYLSRNLVCDEAHDNDRLINLVQRLLARGVTFGVRTQPMVYRQPRRDADVDLAELASRQQLDELYNVLRDGAYTGNVNRLFEVEYC</sequence>
<accession>T0SCH5</accession>
<dbReference type="InParanoid" id="T0SCH5"/>
<evidence type="ECO:0000313" key="3">
    <source>
        <dbReference type="EMBL" id="EQC40502.1"/>
    </source>
</evidence>
<dbReference type="OrthoDB" id="5130968at2759"/>
<dbReference type="EMBL" id="JH767136">
    <property type="protein sequence ID" value="EQC40502.1"/>
    <property type="molecule type" value="Genomic_DNA"/>
</dbReference>
<keyword evidence="4" id="KW-1185">Reference proteome</keyword>